<proteinExistence type="inferred from homology"/>
<dbReference type="GO" id="GO:0004662">
    <property type="term" value="F:CAAX-protein geranylgeranyltransferase activity"/>
    <property type="evidence" value="ECO:0007669"/>
    <property type="project" value="UniProtKB-EC"/>
</dbReference>
<dbReference type="GO" id="GO:0005965">
    <property type="term" value="C:protein farnesyltransferase complex"/>
    <property type="evidence" value="ECO:0007669"/>
    <property type="project" value="TreeGrafter"/>
</dbReference>
<protein>
    <recommendedName>
        <fullName evidence="9">Protein farnesyltransferase/geranylgeranyltransferase type-1 subunit alpha</fullName>
        <ecNumber evidence="4">2.5.1.58</ecNumber>
        <ecNumber evidence="3">2.5.1.59</ecNumber>
    </recommendedName>
    <alternativeName>
        <fullName evidence="12">CAAX farnesyltransferase subunit alpha</fullName>
    </alternativeName>
    <alternativeName>
        <fullName evidence="11">FTase-alpha</fullName>
    </alternativeName>
    <alternativeName>
        <fullName evidence="10">Ras proteins prenyltransferase subunit alpha</fullName>
    </alternativeName>
    <alternativeName>
        <fullName evidence="13">Type I protein geranyl-geranyltransferase subunit alpha</fullName>
    </alternativeName>
</protein>
<evidence type="ECO:0000256" key="13">
    <source>
        <dbReference type="ARBA" id="ARBA00043219"/>
    </source>
</evidence>
<dbReference type="EC" id="2.5.1.58" evidence="4"/>
<keyword evidence="5" id="KW-0637">Prenyltransferase</keyword>
<name>A0A1I8AZI4_MELHA</name>
<keyword evidence="8" id="KW-0460">Magnesium</keyword>
<evidence type="ECO:0000256" key="6">
    <source>
        <dbReference type="ARBA" id="ARBA00022679"/>
    </source>
</evidence>
<evidence type="ECO:0000256" key="10">
    <source>
        <dbReference type="ARBA" id="ARBA00041392"/>
    </source>
</evidence>
<dbReference type="PROSITE" id="PS51147">
    <property type="entry name" value="PFTA"/>
    <property type="match status" value="3"/>
</dbReference>
<evidence type="ECO:0000256" key="7">
    <source>
        <dbReference type="ARBA" id="ARBA00022737"/>
    </source>
</evidence>
<keyword evidence="14" id="KW-1185">Reference proteome</keyword>
<evidence type="ECO:0000313" key="14">
    <source>
        <dbReference type="Proteomes" id="UP000095281"/>
    </source>
</evidence>
<dbReference type="Proteomes" id="UP000095281">
    <property type="component" value="Unplaced"/>
</dbReference>
<evidence type="ECO:0000256" key="11">
    <source>
        <dbReference type="ARBA" id="ARBA00042436"/>
    </source>
</evidence>
<evidence type="ECO:0000256" key="8">
    <source>
        <dbReference type="ARBA" id="ARBA00022842"/>
    </source>
</evidence>
<dbReference type="Pfam" id="PF01239">
    <property type="entry name" value="PPTA"/>
    <property type="match status" value="3"/>
</dbReference>
<dbReference type="SUPFAM" id="SSF48439">
    <property type="entry name" value="Protein prenylyltransferase"/>
    <property type="match status" value="1"/>
</dbReference>
<evidence type="ECO:0000256" key="3">
    <source>
        <dbReference type="ARBA" id="ARBA00012700"/>
    </source>
</evidence>
<sequence>MAVSPNQQNQMLYIEREDWNDVVPVYNTSEENCAVKIATSEEFDDAFAYLRAVMNADELSERVLELTKTCISLNAANYSVWNYRRKVLHALGLNVEDELKYCETFNNSISPRYHRRAIVEQSGEYQAELEFTASKLEDDSKNYHAWQHREWVVERFDLFAPEEMDFADSHLKEDMRNNSAWNYRYFICLNLSDRFQQNQFLQAEIEILINDDLGPERPEIVNFVQELLSRVPDCPSPHLHLFIVNSLVDQIRKYTNNKQKVKYSLNANQHLKILEEMEPTRINYWHYMRKFIEDLVEIPLPR</sequence>
<reference evidence="15" key="1">
    <citation type="submission" date="2016-11" db="UniProtKB">
        <authorList>
            <consortium name="WormBaseParasite"/>
        </authorList>
    </citation>
    <scope>IDENTIFICATION</scope>
</reference>
<evidence type="ECO:0000256" key="1">
    <source>
        <dbReference type="ARBA" id="ARBA00001946"/>
    </source>
</evidence>
<dbReference type="GO" id="GO:0004660">
    <property type="term" value="F:protein farnesyltransferase activity"/>
    <property type="evidence" value="ECO:0007669"/>
    <property type="project" value="UniProtKB-EC"/>
</dbReference>
<dbReference type="EC" id="2.5.1.59" evidence="3"/>
<keyword evidence="6" id="KW-0808">Transferase</keyword>
<evidence type="ECO:0000256" key="12">
    <source>
        <dbReference type="ARBA" id="ARBA00043086"/>
    </source>
</evidence>
<dbReference type="Gene3D" id="1.25.40.120">
    <property type="entry name" value="Protein prenylyltransferase"/>
    <property type="match status" value="1"/>
</dbReference>
<organism evidence="14 15">
    <name type="scientific">Meloidogyne hapla</name>
    <name type="common">Root-knot nematode worm</name>
    <dbReference type="NCBI Taxonomy" id="6305"/>
    <lineage>
        <taxon>Eukaryota</taxon>
        <taxon>Metazoa</taxon>
        <taxon>Ecdysozoa</taxon>
        <taxon>Nematoda</taxon>
        <taxon>Chromadorea</taxon>
        <taxon>Rhabditida</taxon>
        <taxon>Tylenchina</taxon>
        <taxon>Tylenchomorpha</taxon>
        <taxon>Tylenchoidea</taxon>
        <taxon>Meloidogynidae</taxon>
        <taxon>Meloidogyninae</taxon>
        <taxon>Meloidogyne</taxon>
    </lineage>
</organism>
<dbReference type="AlphaFoldDB" id="A0A1I8AZI4"/>
<comment type="similarity">
    <text evidence="2">Belongs to the protein prenyltransferase subunit alpha family.</text>
</comment>
<comment type="cofactor">
    <cofactor evidence="1">
        <name>Mg(2+)</name>
        <dbReference type="ChEBI" id="CHEBI:18420"/>
    </cofactor>
</comment>
<evidence type="ECO:0000256" key="2">
    <source>
        <dbReference type="ARBA" id="ARBA00006734"/>
    </source>
</evidence>
<dbReference type="OMA" id="TSEENCA"/>
<dbReference type="PANTHER" id="PTHR11129">
    <property type="entry name" value="PROTEIN FARNESYLTRANSFERASE ALPHA SUBUNIT/RAB GERANYLGERANYL TRANSFERASE ALPHA SUBUNIT"/>
    <property type="match status" value="1"/>
</dbReference>
<evidence type="ECO:0000313" key="15">
    <source>
        <dbReference type="WBParaSite" id="MhA1_Contig1126.frz3.gene9"/>
    </source>
</evidence>
<evidence type="ECO:0000256" key="5">
    <source>
        <dbReference type="ARBA" id="ARBA00022602"/>
    </source>
</evidence>
<accession>A0A1I8AZI4</accession>
<evidence type="ECO:0000256" key="4">
    <source>
        <dbReference type="ARBA" id="ARBA00012702"/>
    </source>
</evidence>
<keyword evidence="7" id="KW-0677">Repeat</keyword>
<dbReference type="PANTHER" id="PTHR11129:SF1">
    <property type="entry name" value="PROTEIN FARNESYLTRANSFERASE_GERANYLGERANYLTRANSFERASE TYPE-1 SUBUNIT ALPHA"/>
    <property type="match status" value="1"/>
</dbReference>
<dbReference type="WBParaSite" id="MhA1_Contig1126.frz3.gene9">
    <property type="protein sequence ID" value="MhA1_Contig1126.frz3.gene9"/>
    <property type="gene ID" value="MhA1_Contig1126.frz3.gene9"/>
</dbReference>
<evidence type="ECO:0000256" key="9">
    <source>
        <dbReference type="ARBA" id="ARBA00040965"/>
    </source>
</evidence>
<dbReference type="GO" id="GO:0005953">
    <property type="term" value="C:CAAX-protein geranylgeranyltransferase complex"/>
    <property type="evidence" value="ECO:0007669"/>
    <property type="project" value="TreeGrafter"/>
</dbReference>
<dbReference type="InterPro" id="IPR002088">
    <property type="entry name" value="Prenyl_trans_a"/>
</dbReference>